<keyword evidence="2" id="KW-1185">Reference proteome</keyword>
<gene>
    <name evidence="1" type="ORF">RclHR1_08760008</name>
</gene>
<organism evidence="1 2">
    <name type="scientific">Rhizophagus clarus</name>
    <dbReference type="NCBI Taxonomy" id="94130"/>
    <lineage>
        <taxon>Eukaryota</taxon>
        <taxon>Fungi</taxon>
        <taxon>Fungi incertae sedis</taxon>
        <taxon>Mucoromycota</taxon>
        <taxon>Glomeromycotina</taxon>
        <taxon>Glomeromycetes</taxon>
        <taxon>Glomerales</taxon>
        <taxon>Glomeraceae</taxon>
        <taxon>Rhizophagus</taxon>
    </lineage>
</organism>
<proteinExistence type="predicted"/>
<dbReference type="Proteomes" id="UP000247702">
    <property type="component" value="Unassembled WGS sequence"/>
</dbReference>
<dbReference type="EMBL" id="BEXD01004288">
    <property type="protein sequence ID" value="GBC09312.1"/>
    <property type="molecule type" value="Genomic_DNA"/>
</dbReference>
<name>A0A2Z6SGV5_9GLOM</name>
<protein>
    <submittedName>
        <fullName evidence="1">Uncharacterized protein</fullName>
    </submittedName>
</protein>
<dbReference type="AlphaFoldDB" id="A0A2Z6SGV5"/>
<reference evidence="1 2" key="1">
    <citation type="submission" date="2017-11" db="EMBL/GenBank/DDBJ databases">
        <title>The genome of Rhizophagus clarus HR1 reveals common genetic basis of auxotrophy among arbuscular mycorrhizal fungi.</title>
        <authorList>
            <person name="Kobayashi Y."/>
        </authorList>
    </citation>
    <scope>NUCLEOTIDE SEQUENCE [LARGE SCALE GENOMIC DNA]</scope>
    <source>
        <strain evidence="1 2">HR1</strain>
    </source>
</reference>
<sequence>MAEPEINVTSQRTKEALRALKDRGIKLGKPVGTIQRSVQIPVRPKSEKELDDESNKWQPRPILVVIHPSWSSFYYLYKLAKCRVAIFPYDFTYCINPLPRPQHRINPSIMSLGII</sequence>
<comment type="caution">
    <text evidence="1">The sequence shown here is derived from an EMBL/GenBank/DDBJ whole genome shotgun (WGS) entry which is preliminary data.</text>
</comment>
<evidence type="ECO:0000313" key="2">
    <source>
        <dbReference type="Proteomes" id="UP000247702"/>
    </source>
</evidence>
<accession>A0A2Z6SGV5</accession>
<evidence type="ECO:0000313" key="1">
    <source>
        <dbReference type="EMBL" id="GBC09312.1"/>
    </source>
</evidence>